<sequence>MKETQAIMYDAAKVPSPKDSANGVAQHVVPGTEAEGSTTVLQAKTEEGQTGTEEKEELKAEPVLVKKPHREILDHERKRRVELKCMELQEMMEEQGYTEEEIRQKVSTFRQMLMDKEGVITRDDSHTQPGVKHLHYPPDQYDQEQEVDDCEDGNYNHYYHSDNSQSRVKRKSSSSPSPRPKKRKKKKSGRRRSRFSSSSPMRREKKKKSGKKHKRDRSMSGSRKKRRHRSGSPKNKHKYKTKQRKRSPGETPSRCSQHQGSCCSSRSASLSSARSASRSPTRLNSKQRSDGQKPSGTPLFPGPHSPATRHNGEVAQRTRNSKAGRLNHSEDLKGNDKLHLLTTSSANTQSSRLKKPKLHNVLGRSQTAAGAAQSVDGLKAAVGCSMIQTLGRSGRKRVQNKSVHSPARSSDSAHSQDDHTHRGRHSYHQRKTKGSHSSKRHRRPGRGQAHRSLSASPARHSHTSGRKNEESRSKVNLRQRSSSWSSGRSSSRSASRDKALSKTKSPHIRQNNSRERESPNRSDTDSRTRRRSRSYSPIRKRRRDSPSFMEARRITSARKRPIPYYRPSPSSSSYDSSPSRSSCSSYSRSRSRSHTHTHTRSRSRSWSRSKSRTWSRSRSRSHTHHSYYSNSSNNSPAF</sequence>
<dbReference type="SMART" id="SM01115">
    <property type="entry name" value="cwf21"/>
    <property type="match status" value="1"/>
</dbReference>
<feature type="compositionally biased region" description="Polar residues" evidence="1">
    <location>
        <begin position="341"/>
        <end position="351"/>
    </location>
</feature>
<reference evidence="3" key="3">
    <citation type="submission" date="2025-09" db="UniProtKB">
        <authorList>
            <consortium name="Ensembl"/>
        </authorList>
    </citation>
    <scope>IDENTIFICATION</scope>
</reference>
<dbReference type="Gene3D" id="6.10.140.420">
    <property type="match status" value="1"/>
</dbReference>
<evidence type="ECO:0000259" key="2">
    <source>
        <dbReference type="SMART" id="SM01115"/>
    </source>
</evidence>
<evidence type="ECO:0000313" key="3">
    <source>
        <dbReference type="Ensembl" id="ENSGWIP00000043469.1"/>
    </source>
</evidence>
<reference evidence="3" key="1">
    <citation type="submission" date="2020-06" db="EMBL/GenBank/DDBJ databases">
        <authorList>
            <consortium name="Wellcome Sanger Institute Data Sharing"/>
        </authorList>
    </citation>
    <scope>NUCLEOTIDE SEQUENCE [LARGE SCALE GENOMIC DNA]</scope>
</reference>
<proteinExistence type="predicted"/>
<keyword evidence="4" id="KW-1185">Reference proteome</keyword>
<feature type="compositionally biased region" description="Basic residues" evidence="1">
    <location>
        <begin position="203"/>
        <end position="246"/>
    </location>
</feature>
<feature type="compositionally biased region" description="Low complexity" evidence="1">
    <location>
        <begin position="562"/>
        <end position="588"/>
    </location>
</feature>
<dbReference type="CDD" id="cd21376">
    <property type="entry name" value="cwf21_SRRM3"/>
    <property type="match status" value="1"/>
</dbReference>
<feature type="compositionally biased region" description="Basic and acidic residues" evidence="1">
    <location>
        <begin position="512"/>
        <end position="527"/>
    </location>
</feature>
<dbReference type="RefSeq" id="XP_028322092.1">
    <property type="nucleotide sequence ID" value="XM_028466291.1"/>
</dbReference>
<name>A0A8C5HD15_GOUWI</name>
<feature type="compositionally biased region" description="Low complexity" evidence="1">
    <location>
        <begin position="261"/>
        <end position="279"/>
    </location>
</feature>
<feature type="domain" description="CWF21" evidence="2">
    <location>
        <begin position="73"/>
        <end position="118"/>
    </location>
</feature>
<dbReference type="InterPro" id="IPR052109">
    <property type="entry name" value="SRRM_Domain-Containing"/>
</dbReference>
<organism evidence="3 4">
    <name type="scientific">Gouania willdenowi</name>
    <name type="common">Blunt-snouted clingfish</name>
    <name type="synonym">Lepadogaster willdenowi</name>
    <dbReference type="NCBI Taxonomy" id="441366"/>
    <lineage>
        <taxon>Eukaryota</taxon>
        <taxon>Metazoa</taxon>
        <taxon>Chordata</taxon>
        <taxon>Craniata</taxon>
        <taxon>Vertebrata</taxon>
        <taxon>Euteleostomi</taxon>
        <taxon>Actinopterygii</taxon>
        <taxon>Neopterygii</taxon>
        <taxon>Teleostei</taxon>
        <taxon>Neoteleostei</taxon>
        <taxon>Acanthomorphata</taxon>
        <taxon>Ovalentaria</taxon>
        <taxon>Blenniimorphae</taxon>
        <taxon>Blenniiformes</taxon>
        <taxon>Gobiesocoidei</taxon>
        <taxon>Gobiesocidae</taxon>
        <taxon>Gobiesocinae</taxon>
        <taxon>Gouania</taxon>
    </lineage>
</organism>
<dbReference type="Proteomes" id="UP000694680">
    <property type="component" value="Chromosome 14"/>
</dbReference>
<dbReference type="InterPro" id="IPR047489">
    <property type="entry name" value="SRRM3_cwf21"/>
</dbReference>
<evidence type="ECO:0000256" key="1">
    <source>
        <dbReference type="SAM" id="MobiDB-lite"/>
    </source>
</evidence>
<feature type="region of interest" description="Disordered" evidence="1">
    <location>
        <begin position="117"/>
        <end position="359"/>
    </location>
</feature>
<dbReference type="Pfam" id="PF15230">
    <property type="entry name" value="SRRM_C"/>
    <property type="match status" value="1"/>
</dbReference>
<feature type="region of interest" description="Disordered" evidence="1">
    <location>
        <begin position="392"/>
        <end position="638"/>
    </location>
</feature>
<accession>A0A8C5HD15</accession>
<feature type="compositionally biased region" description="Basic residues" evidence="1">
    <location>
        <begin position="421"/>
        <end position="449"/>
    </location>
</feature>
<feature type="compositionally biased region" description="Basic residues" evidence="1">
    <location>
        <begin position="179"/>
        <end position="194"/>
    </location>
</feature>
<feature type="compositionally biased region" description="Basic and acidic residues" evidence="1">
    <location>
        <begin position="327"/>
        <end position="339"/>
    </location>
</feature>
<dbReference type="Pfam" id="PF08312">
    <property type="entry name" value="cwf21"/>
    <property type="match status" value="1"/>
</dbReference>
<dbReference type="Ensembl" id="ENSGWIT00000047152.1">
    <property type="protein sequence ID" value="ENSGWIP00000043469.1"/>
    <property type="gene ID" value="ENSGWIG00000021727.1"/>
</dbReference>
<feature type="compositionally biased region" description="Polar residues" evidence="1">
    <location>
        <begin position="400"/>
        <end position="413"/>
    </location>
</feature>
<feature type="compositionally biased region" description="Low complexity" evidence="1">
    <location>
        <begin position="478"/>
        <end position="493"/>
    </location>
</feature>
<feature type="compositionally biased region" description="Basic residues" evidence="1">
    <location>
        <begin position="589"/>
        <end position="625"/>
    </location>
</feature>
<dbReference type="CTD" id="222183"/>
<dbReference type="GeneID" id="114475466"/>
<dbReference type="GO" id="GO:0005634">
    <property type="term" value="C:nucleus"/>
    <property type="evidence" value="ECO:0007669"/>
    <property type="project" value="UniProtKB-ARBA"/>
</dbReference>
<gene>
    <name evidence="3" type="primary">srrm3</name>
</gene>
<protein>
    <recommendedName>
        <fullName evidence="2">CWF21 domain-containing protein</fullName>
    </recommendedName>
</protein>
<feature type="compositionally biased region" description="Basic and acidic residues" evidence="1">
    <location>
        <begin position="44"/>
        <end position="59"/>
    </location>
</feature>
<reference evidence="3" key="2">
    <citation type="submission" date="2025-08" db="UniProtKB">
        <authorList>
            <consortium name="Ensembl"/>
        </authorList>
    </citation>
    <scope>IDENTIFICATION</scope>
</reference>
<dbReference type="AlphaFoldDB" id="A0A8C5HD15"/>
<feature type="compositionally biased region" description="Acidic residues" evidence="1">
    <location>
        <begin position="141"/>
        <end position="152"/>
    </location>
</feature>
<dbReference type="InterPro" id="IPR013170">
    <property type="entry name" value="mRNA_splic_Cwf21_dom"/>
</dbReference>
<feature type="compositionally biased region" description="Basic and acidic residues" evidence="1">
    <location>
        <begin position="117"/>
        <end position="126"/>
    </location>
</feature>
<dbReference type="PANTHER" id="PTHR34755:SF2">
    <property type="entry name" value="SERINE_ARGININE REPETITIVE MATRIX PROTEIN 3"/>
    <property type="match status" value="1"/>
</dbReference>
<dbReference type="InterPro" id="IPR029360">
    <property type="entry name" value="SRRM_C"/>
</dbReference>
<feature type="region of interest" description="Disordered" evidence="1">
    <location>
        <begin position="1"/>
        <end position="59"/>
    </location>
</feature>
<dbReference type="PANTHER" id="PTHR34755">
    <property type="entry name" value="SERINE/ARGININE REPETITIVE MATRIX PROTEIN 3-RELATED"/>
    <property type="match status" value="1"/>
</dbReference>
<feature type="compositionally biased region" description="Low complexity" evidence="1">
    <location>
        <begin position="626"/>
        <end position="638"/>
    </location>
</feature>
<feature type="compositionally biased region" description="Basic residues" evidence="1">
    <location>
        <begin position="528"/>
        <end position="543"/>
    </location>
</feature>
<dbReference type="GO" id="GO:0003729">
    <property type="term" value="F:mRNA binding"/>
    <property type="evidence" value="ECO:0007669"/>
    <property type="project" value="TreeGrafter"/>
</dbReference>
<evidence type="ECO:0000313" key="4">
    <source>
        <dbReference type="Proteomes" id="UP000694680"/>
    </source>
</evidence>